<name>A0A7J6W8L4_THATH</name>
<reference evidence="1 2" key="1">
    <citation type="submission" date="2020-06" db="EMBL/GenBank/DDBJ databases">
        <title>Transcriptomic and genomic resources for Thalictrum thalictroides and T. hernandezii: Facilitating candidate gene discovery in an emerging model plant lineage.</title>
        <authorList>
            <person name="Arias T."/>
            <person name="Riano-Pachon D.M."/>
            <person name="Di Stilio V.S."/>
        </authorList>
    </citation>
    <scope>NUCLEOTIDE SEQUENCE [LARGE SCALE GENOMIC DNA]</scope>
    <source>
        <strain evidence="2">cv. WT478/WT964</strain>
        <tissue evidence="1">Leaves</tissue>
    </source>
</reference>
<evidence type="ECO:0000313" key="2">
    <source>
        <dbReference type="Proteomes" id="UP000554482"/>
    </source>
</evidence>
<gene>
    <name evidence="1" type="ORF">FRX31_016651</name>
</gene>
<organism evidence="1 2">
    <name type="scientific">Thalictrum thalictroides</name>
    <name type="common">Rue-anemone</name>
    <name type="synonym">Anemone thalictroides</name>
    <dbReference type="NCBI Taxonomy" id="46969"/>
    <lineage>
        <taxon>Eukaryota</taxon>
        <taxon>Viridiplantae</taxon>
        <taxon>Streptophyta</taxon>
        <taxon>Embryophyta</taxon>
        <taxon>Tracheophyta</taxon>
        <taxon>Spermatophyta</taxon>
        <taxon>Magnoliopsida</taxon>
        <taxon>Ranunculales</taxon>
        <taxon>Ranunculaceae</taxon>
        <taxon>Thalictroideae</taxon>
        <taxon>Thalictrum</taxon>
    </lineage>
</organism>
<keyword evidence="2" id="KW-1185">Reference proteome</keyword>
<evidence type="ECO:0000313" key="1">
    <source>
        <dbReference type="EMBL" id="KAF5193769.1"/>
    </source>
</evidence>
<dbReference type="AlphaFoldDB" id="A0A7J6W8L4"/>
<dbReference type="Proteomes" id="UP000554482">
    <property type="component" value="Unassembled WGS sequence"/>
</dbReference>
<accession>A0A7J6W8L4</accession>
<sequence length="79" mass="9012">MSKDVLRPRSPPIPFVCAVGMMVDVNQIIFGNSGDWFPRVVISISPGMGPPIQVRRFIDGDVSFYFPEMVRRHLEYLND</sequence>
<protein>
    <submittedName>
        <fullName evidence="1">Uncharacterized protein</fullName>
    </submittedName>
</protein>
<comment type="caution">
    <text evidence="1">The sequence shown here is derived from an EMBL/GenBank/DDBJ whole genome shotgun (WGS) entry which is preliminary data.</text>
</comment>
<proteinExistence type="predicted"/>
<dbReference type="EMBL" id="JABWDY010019658">
    <property type="protein sequence ID" value="KAF5193769.1"/>
    <property type="molecule type" value="Genomic_DNA"/>
</dbReference>